<reference evidence="12" key="1">
    <citation type="journal article" date="2015" name="Proc. Natl. Acad. Sci. U.S.A.">
        <title>Genome sequence of the Asian Tiger mosquito, Aedes albopictus, reveals insights into its biology, genetics, and evolution.</title>
        <authorList>
            <person name="Chen X.G."/>
            <person name="Jiang X."/>
            <person name="Gu J."/>
            <person name="Xu M."/>
            <person name="Wu Y."/>
            <person name="Deng Y."/>
            <person name="Zhang C."/>
            <person name="Bonizzoni M."/>
            <person name="Dermauw W."/>
            <person name="Vontas J."/>
            <person name="Armbruster P."/>
            <person name="Huang X."/>
            <person name="Yang Y."/>
            <person name="Zhang H."/>
            <person name="He W."/>
            <person name="Peng H."/>
            <person name="Liu Y."/>
            <person name="Wu K."/>
            <person name="Chen J."/>
            <person name="Lirakis M."/>
            <person name="Topalis P."/>
            <person name="Van Leeuwen T."/>
            <person name="Hall A.B."/>
            <person name="Jiang X."/>
            <person name="Thorpe C."/>
            <person name="Mueller R.L."/>
            <person name="Sun C."/>
            <person name="Waterhouse R.M."/>
            <person name="Yan G."/>
            <person name="Tu Z.J."/>
            <person name="Fang X."/>
            <person name="James A.A."/>
        </authorList>
    </citation>
    <scope>NUCLEOTIDE SEQUENCE [LARGE SCALE GENOMIC DNA]</scope>
    <source>
        <strain evidence="12">Foshan</strain>
    </source>
</reference>
<keyword evidence="12" id="KW-1185">Reference proteome</keyword>
<evidence type="ECO:0000256" key="1">
    <source>
        <dbReference type="ARBA" id="ARBA00004651"/>
    </source>
</evidence>
<dbReference type="GeneID" id="109416399"/>
<evidence type="ECO:0000256" key="3">
    <source>
        <dbReference type="ARBA" id="ARBA00022606"/>
    </source>
</evidence>
<dbReference type="PANTHER" id="PTHR21137">
    <property type="entry name" value="ODORANT RECEPTOR"/>
    <property type="match status" value="1"/>
</dbReference>
<evidence type="ECO:0000256" key="6">
    <source>
        <dbReference type="ARBA" id="ARBA00022989"/>
    </source>
</evidence>
<evidence type="ECO:0000313" key="11">
    <source>
        <dbReference type="EnsemblMetazoa" id="AALFPA23_014957.P21677"/>
    </source>
</evidence>
<evidence type="ECO:0000256" key="9">
    <source>
        <dbReference type="ARBA" id="ARBA00023224"/>
    </source>
</evidence>
<evidence type="ECO:0000256" key="4">
    <source>
        <dbReference type="ARBA" id="ARBA00022692"/>
    </source>
</evidence>
<feature type="transmembrane region" description="Helical" evidence="10">
    <location>
        <begin position="254"/>
        <end position="279"/>
    </location>
</feature>
<evidence type="ECO:0000313" key="12">
    <source>
        <dbReference type="Proteomes" id="UP000069940"/>
    </source>
</evidence>
<feature type="transmembrane region" description="Helical" evidence="10">
    <location>
        <begin position="171"/>
        <end position="193"/>
    </location>
</feature>
<dbReference type="RefSeq" id="XP_019545982.3">
    <property type="nucleotide sequence ID" value="XM_019690437.3"/>
</dbReference>
<evidence type="ECO:0000256" key="5">
    <source>
        <dbReference type="ARBA" id="ARBA00022725"/>
    </source>
</evidence>
<dbReference type="PANTHER" id="PTHR21137:SF35">
    <property type="entry name" value="ODORANT RECEPTOR 19A-RELATED"/>
    <property type="match status" value="1"/>
</dbReference>
<keyword evidence="4 10" id="KW-0812">Transmembrane</keyword>
<comment type="caution">
    <text evidence="10">Lacks conserved residue(s) required for the propagation of feature annotation.</text>
</comment>
<evidence type="ECO:0000256" key="7">
    <source>
        <dbReference type="ARBA" id="ARBA00023136"/>
    </source>
</evidence>
<keyword evidence="7 10" id="KW-0472">Membrane</keyword>
<evidence type="ECO:0000256" key="2">
    <source>
        <dbReference type="ARBA" id="ARBA00022475"/>
    </source>
</evidence>
<evidence type="ECO:0000256" key="10">
    <source>
        <dbReference type="RuleBase" id="RU351113"/>
    </source>
</evidence>
<dbReference type="Proteomes" id="UP000069940">
    <property type="component" value="Unassembled WGS sequence"/>
</dbReference>
<sequence>MNLIVRTLQLIGYWSHPERSFRAVQAICLIAVVLIWVIIPELAFIIRQEPNFVIIVRNLAEILIIGMVVPQGSIALYYRPLLEKTYREVRSIFDTVSTDSHRDVQRVIKHMKIFSEWTFKGYMGAEVVFAGPYFISVPVTTILKYSSTGVSSTLKGVFEADYLLFDLQSNVWLWLMTVVVNIAVMVYVVLFLVSSHCLFWSLLHNVSGLFKIISMKIGRLDELIDDVQRHEELVTIVGLHESAYRGARALEKSLNAFMLILYGMCILNICLTMVALSLPNIDWDLLLKMTVVMMYLLCHILAYSILGTELMCASTATSEAFYKSQWYMRSVQEQRTILFALARSQKMAALTTGKFFHVSRTTFGMALRSAMSYFAVLRQVYGAQ</sequence>
<name>A0ABM1Z4B0_AEDAL</name>
<keyword evidence="2" id="KW-1003">Cell membrane</keyword>
<protein>
    <recommendedName>
        <fullName evidence="10">Odorant receptor</fullName>
    </recommendedName>
</protein>
<keyword evidence="8 10" id="KW-0675">Receptor</keyword>
<feature type="transmembrane region" description="Helical" evidence="10">
    <location>
        <begin position="58"/>
        <end position="78"/>
    </location>
</feature>
<feature type="transmembrane region" description="Helical" evidence="10">
    <location>
        <begin position="285"/>
        <end position="306"/>
    </location>
</feature>
<comment type="subcellular location">
    <subcellularLocation>
        <location evidence="1 10">Cell membrane</location>
        <topology evidence="1 10">Multi-pass membrane protein</topology>
    </subcellularLocation>
</comment>
<feature type="transmembrane region" description="Helical" evidence="10">
    <location>
        <begin position="23"/>
        <end position="46"/>
    </location>
</feature>
<proteinExistence type="inferred from homology"/>
<accession>A0ABM1Z4B0</accession>
<keyword evidence="9 10" id="KW-0807">Transducer</keyword>
<dbReference type="InterPro" id="IPR004117">
    <property type="entry name" value="7tm6_olfct_rcpt"/>
</dbReference>
<reference evidence="11" key="2">
    <citation type="submission" date="2025-05" db="UniProtKB">
        <authorList>
            <consortium name="EnsemblMetazoa"/>
        </authorList>
    </citation>
    <scope>IDENTIFICATION</scope>
    <source>
        <strain evidence="11">Foshan</strain>
    </source>
</reference>
<keyword evidence="5 10" id="KW-0552">Olfaction</keyword>
<dbReference type="Pfam" id="PF02949">
    <property type="entry name" value="7tm_6"/>
    <property type="match status" value="1"/>
</dbReference>
<keyword evidence="3 10" id="KW-0716">Sensory transduction</keyword>
<organism evidence="11 12">
    <name type="scientific">Aedes albopictus</name>
    <name type="common">Asian tiger mosquito</name>
    <name type="synonym">Stegomyia albopicta</name>
    <dbReference type="NCBI Taxonomy" id="7160"/>
    <lineage>
        <taxon>Eukaryota</taxon>
        <taxon>Metazoa</taxon>
        <taxon>Ecdysozoa</taxon>
        <taxon>Arthropoda</taxon>
        <taxon>Hexapoda</taxon>
        <taxon>Insecta</taxon>
        <taxon>Pterygota</taxon>
        <taxon>Neoptera</taxon>
        <taxon>Endopterygota</taxon>
        <taxon>Diptera</taxon>
        <taxon>Nematocera</taxon>
        <taxon>Culicoidea</taxon>
        <taxon>Culicidae</taxon>
        <taxon>Culicinae</taxon>
        <taxon>Aedini</taxon>
        <taxon>Aedes</taxon>
        <taxon>Stegomyia</taxon>
    </lineage>
</organism>
<evidence type="ECO:0000256" key="8">
    <source>
        <dbReference type="ARBA" id="ARBA00023170"/>
    </source>
</evidence>
<dbReference type="EnsemblMetazoa" id="AALFPA23_014957.R21677">
    <property type="protein sequence ID" value="AALFPA23_014957.P21677"/>
    <property type="gene ID" value="AALFPA23_014957"/>
</dbReference>
<comment type="similarity">
    <text evidence="10">Belongs to the insect chemoreceptor superfamily. Heteromeric odorant receptor channel (TC 1.A.69) family.</text>
</comment>
<keyword evidence="6 10" id="KW-1133">Transmembrane helix</keyword>